<dbReference type="RefSeq" id="WP_015948253.1">
    <property type="nucleotide sequence ID" value="NC_011768.1"/>
</dbReference>
<dbReference type="Proteomes" id="UP000000739">
    <property type="component" value="Chromosome"/>
</dbReference>
<evidence type="ECO:0000313" key="1">
    <source>
        <dbReference type="EMBL" id="ACL05196.1"/>
    </source>
</evidence>
<evidence type="ECO:0000313" key="2">
    <source>
        <dbReference type="Proteomes" id="UP000000739"/>
    </source>
</evidence>
<organism evidence="1 2">
    <name type="scientific">Desulfatibacillum aliphaticivorans</name>
    <dbReference type="NCBI Taxonomy" id="218208"/>
    <lineage>
        <taxon>Bacteria</taxon>
        <taxon>Pseudomonadati</taxon>
        <taxon>Thermodesulfobacteriota</taxon>
        <taxon>Desulfobacteria</taxon>
        <taxon>Desulfobacterales</taxon>
        <taxon>Desulfatibacillaceae</taxon>
        <taxon>Desulfatibacillum</taxon>
    </lineage>
</organism>
<dbReference type="EMBL" id="CP001322">
    <property type="protein sequence ID" value="ACL05196.1"/>
    <property type="molecule type" value="Genomic_DNA"/>
</dbReference>
<protein>
    <recommendedName>
        <fullName evidence="3">DUF3969 family protein</fullName>
    </recommendedName>
</protein>
<dbReference type="eggNOG" id="ENOG5033DZ4">
    <property type="taxonomic scope" value="Bacteria"/>
</dbReference>
<keyword evidence="2" id="KW-1185">Reference proteome</keyword>
<name>B8FBZ1_DESAL</name>
<dbReference type="AlphaFoldDB" id="B8FBZ1"/>
<dbReference type="KEGG" id="dal:Dalk_3508"/>
<dbReference type="Pfam" id="PF13108">
    <property type="entry name" value="DUF3969"/>
    <property type="match status" value="1"/>
</dbReference>
<dbReference type="HOGENOM" id="CLU_168150_0_0_7"/>
<reference evidence="1 2" key="1">
    <citation type="journal article" date="2012" name="Environ. Microbiol.">
        <title>The genome sequence of Desulfatibacillum alkenivorans AK-01: a blueprint for anaerobic alkane oxidation.</title>
        <authorList>
            <person name="Callaghan A.V."/>
            <person name="Morris B.E."/>
            <person name="Pereira I.A."/>
            <person name="McInerney M.J."/>
            <person name="Austin R.N."/>
            <person name="Groves J.T."/>
            <person name="Kukor J.J."/>
            <person name="Suflita J.M."/>
            <person name="Young L.Y."/>
            <person name="Zylstra G.J."/>
            <person name="Wawrik B."/>
        </authorList>
    </citation>
    <scope>NUCLEOTIDE SEQUENCE [LARGE SCALE GENOMIC DNA]</scope>
    <source>
        <strain evidence="1 2">AK-01</strain>
    </source>
</reference>
<dbReference type="InterPro" id="IPR025083">
    <property type="entry name" value="DUF3969"/>
</dbReference>
<sequence length="105" mass="12269">MKQNPDISRIVLVATIGLCEALLNDCMTVDEASDFLFIPHTMKIVGYDEELVYIIHKATELEDIESLIPQHLEKIILEIKTLALEKLRSLPDYEYQYRKWLSYLI</sequence>
<accession>B8FBZ1</accession>
<proteinExistence type="predicted"/>
<evidence type="ECO:0008006" key="3">
    <source>
        <dbReference type="Google" id="ProtNLM"/>
    </source>
</evidence>
<gene>
    <name evidence="1" type="ordered locus">Dalk_3508</name>
</gene>